<evidence type="ECO:0000313" key="5">
    <source>
        <dbReference type="EMBL" id="TLD40755.1"/>
    </source>
</evidence>
<dbReference type="PROSITE" id="PS51257">
    <property type="entry name" value="PROKAR_LIPOPROTEIN"/>
    <property type="match status" value="1"/>
</dbReference>
<accession>A0A533Q821</accession>
<evidence type="ECO:0000313" key="6">
    <source>
        <dbReference type="Proteomes" id="UP000319783"/>
    </source>
</evidence>
<evidence type="ECO:0000256" key="1">
    <source>
        <dbReference type="ARBA" id="ARBA00004196"/>
    </source>
</evidence>
<evidence type="ECO:0000256" key="2">
    <source>
        <dbReference type="ARBA" id="ARBA00022723"/>
    </source>
</evidence>
<keyword evidence="2" id="KW-0479">Metal-binding</keyword>
<dbReference type="Pfam" id="PF13473">
    <property type="entry name" value="Cupredoxin_1"/>
    <property type="match status" value="1"/>
</dbReference>
<dbReference type="Proteomes" id="UP000319783">
    <property type="component" value="Unassembled WGS sequence"/>
</dbReference>
<dbReference type="GO" id="GO:0004129">
    <property type="term" value="F:cytochrome-c oxidase activity"/>
    <property type="evidence" value="ECO:0007669"/>
    <property type="project" value="InterPro"/>
</dbReference>
<gene>
    <name evidence="5" type="ORF">JETT_2984</name>
</gene>
<evidence type="ECO:0000256" key="3">
    <source>
        <dbReference type="ARBA" id="ARBA00023008"/>
    </source>
</evidence>
<sequence length="123" mass="13683">MKYTILLLVFIVLSGCASGEKKKALEYLPPDAPVQEIYMTARQFEFTPDIIHVKQGTHVILEIESLDVTHGFKLAQHGINVTIPAKTKTTVEFYAQEPGTYPFKCAHFCGVGHFGMNGKLVVE</sequence>
<organism evidence="5 6">
    <name type="scientific">Candidatus Jettenia ecosi</name>
    <dbReference type="NCBI Taxonomy" id="2494326"/>
    <lineage>
        <taxon>Bacteria</taxon>
        <taxon>Pseudomonadati</taxon>
        <taxon>Planctomycetota</taxon>
        <taxon>Candidatus Brocadiia</taxon>
        <taxon>Candidatus Brocadiales</taxon>
        <taxon>Candidatus Brocadiaceae</taxon>
        <taxon>Candidatus Jettenia</taxon>
    </lineage>
</organism>
<dbReference type="PROSITE" id="PS50857">
    <property type="entry name" value="COX2_CUA"/>
    <property type="match status" value="1"/>
</dbReference>
<evidence type="ECO:0000259" key="4">
    <source>
        <dbReference type="PROSITE" id="PS50857"/>
    </source>
</evidence>
<dbReference type="InterPro" id="IPR001505">
    <property type="entry name" value="Copper_CuA"/>
</dbReference>
<dbReference type="GO" id="GO:0030313">
    <property type="term" value="C:cell envelope"/>
    <property type="evidence" value="ECO:0007669"/>
    <property type="project" value="UniProtKB-SubCell"/>
</dbReference>
<dbReference type="InterPro" id="IPR002429">
    <property type="entry name" value="CcO_II-like_C"/>
</dbReference>
<dbReference type="GO" id="GO:0005507">
    <property type="term" value="F:copper ion binding"/>
    <property type="evidence" value="ECO:0007669"/>
    <property type="project" value="InterPro"/>
</dbReference>
<dbReference type="InterPro" id="IPR051403">
    <property type="entry name" value="NosZ/Cyto_c_oxidase_sub2"/>
</dbReference>
<comment type="subcellular location">
    <subcellularLocation>
        <location evidence="1">Cell envelope</location>
    </subcellularLocation>
</comment>
<name>A0A533Q821_9BACT</name>
<comment type="caution">
    <text evidence="5">The sequence shown here is derived from an EMBL/GenBank/DDBJ whole genome shotgun (WGS) entry which is preliminary data.</text>
</comment>
<dbReference type="InterPro" id="IPR028096">
    <property type="entry name" value="EfeO_Cupredoxin"/>
</dbReference>
<dbReference type="PROSITE" id="PS00078">
    <property type="entry name" value="COX2"/>
    <property type="match status" value="1"/>
</dbReference>
<dbReference type="PANTHER" id="PTHR42838:SF2">
    <property type="entry name" value="NITROUS-OXIDE REDUCTASE"/>
    <property type="match status" value="1"/>
</dbReference>
<protein>
    <submittedName>
        <fullName evidence="5">Heme/copper-type cytochrome/quinol oxidase, subunit 2</fullName>
    </submittedName>
</protein>
<dbReference type="SUPFAM" id="SSF49503">
    <property type="entry name" value="Cupredoxins"/>
    <property type="match status" value="1"/>
</dbReference>
<proteinExistence type="predicted"/>
<dbReference type="PANTHER" id="PTHR42838">
    <property type="entry name" value="CYTOCHROME C OXIDASE SUBUNIT II"/>
    <property type="match status" value="1"/>
</dbReference>
<dbReference type="GO" id="GO:0016020">
    <property type="term" value="C:membrane"/>
    <property type="evidence" value="ECO:0007669"/>
    <property type="project" value="InterPro"/>
</dbReference>
<dbReference type="Gene3D" id="2.60.40.420">
    <property type="entry name" value="Cupredoxins - blue copper proteins"/>
    <property type="match status" value="1"/>
</dbReference>
<feature type="domain" description="Cytochrome oxidase subunit II copper A binding" evidence="4">
    <location>
        <begin position="32"/>
        <end position="123"/>
    </location>
</feature>
<dbReference type="AlphaFoldDB" id="A0A533Q821"/>
<dbReference type="InterPro" id="IPR008972">
    <property type="entry name" value="Cupredoxin"/>
</dbReference>
<dbReference type="EMBL" id="SULG01000082">
    <property type="protein sequence ID" value="TLD40755.1"/>
    <property type="molecule type" value="Genomic_DNA"/>
</dbReference>
<reference evidence="5 6" key="1">
    <citation type="submission" date="2019-04" db="EMBL/GenBank/DDBJ databases">
        <title>Genome of a novel bacterium Candidatus Jettenia ecosi reconstructed from metagenome of an anammox bioreactor.</title>
        <authorList>
            <person name="Mardanov A.V."/>
            <person name="Beletsky A.V."/>
            <person name="Ravin N.V."/>
            <person name="Botchkova E.A."/>
            <person name="Litti Y.V."/>
            <person name="Nozhevnikova A.N."/>
        </authorList>
    </citation>
    <scope>NUCLEOTIDE SEQUENCE [LARGE SCALE GENOMIC DNA]</scope>
    <source>
        <strain evidence="5">J2</strain>
    </source>
</reference>
<keyword evidence="3" id="KW-0186">Copper</keyword>